<name>A0ABP6M4X3_9MICC</name>
<keyword evidence="9" id="KW-1185">Reference proteome</keyword>
<evidence type="ECO:0000256" key="1">
    <source>
        <dbReference type="ARBA" id="ARBA00004635"/>
    </source>
</evidence>
<evidence type="ECO:0000256" key="7">
    <source>
        <dbReference type="SAM" id="MobiDB-lite"/>
    </source>
</evidence>
<dbReference type="RefSeq" id="WP_344684235.1">
    <property type="nucleotide sequence ID" value="NZ_BAAAVT010000016.1"/>
</dbReference>
<gene>
    <name evidence="8" type="ORF">GCM10010529_24370</name>
</gene>
<keyword evidence="5" id="KW-0564">Palmitate</keyword>
<keyword evidence="3" id="KW-0732">Signal</keyword>
<feature type="compositionally biased region" description="Basic residues" evidence="7">
    <location>
        <begin position="1"/>
        <end position="11"/>
    </location>
</feature>
<organism evidence="8 9">
    <name type="scientific">Nesterenkonia aethiopica</name>
    <dbReference type="NCBI Taxonomy" id="269144"/>
    <lineage>
        <taxon>Bacteria</taxon>
        <taxon>Bacillati</taxon>
        <taxon>Actinomycetota</taxon>
        <taxon>Actinomycetes</taxon>
        <taxon>Micrococcales</taxon>
        <taxon>Micrococcaceae</taxon>
        <taxon>Nesterenkonia</taxon>
    </lineage>
</organism>
<dbReference type="Gene3D" id="3.40.190.10">
    <property type="entry name" value="Periplasmic binding protein-like II"/>
    <property type="match status" value="2"/>
</dbReference>
<dbReference type="Proteomes" id="UP001500236">
    <property type="component" value="Unassembled WGS sequence"/>
</dbReference>
<dbReference type="Pfam" id="PF03180">
    <property type="entry name" value="Lipoprotein_9"/>
    <property type="match status" value="1"/>
</dbReference>
<sequence>MSPRPHSRPAHSRPGLPRSARRRSAALAGTAVLAAGALLLTGCASDAGGSAGEAGETGEDTTIRVASHMTPMTDVVEVAADVAAEDGWTVELVQVNDNVQYNRLLADGEVDANFAQHEPYMEAFNAEHDAELQALAPIYDAKVGFYSRDYDDVAEVPDGAKVAIPNDASNEGRALAILDEHGLISLADGVGFEGRIADVEENPHDLEWVQVDLLNLSSAYEEDDVALVYNYPTYIARVGLTPEDAVLLEETVDQRFAIQLVSRAEDAESEKIQALERAMTSDEVRDFLVEEHSETLLPSF</sequence>
<evidence type="ECO:0000313" key="8">
    <source>
        <dbReference type="EMBL" id="GAA3071277.1"/>
    </source>
</evidence>
<accession>A0ABP6M4X3</accession>
<evidence type="ECO:0000256" key="3">
    <source>
        <dbReference type="ARBA" id="ARBA00022729"/>
    </source>
</evidence>
<comment type="subcellular location">
    <subcellularLocation>
        <location evidence="1">Membrane</location>
        <topology evidence="1">Lipid-anchor</topology>
    </subcellularLocation>
</comment>
<evidence type="ECO:0000313" key="9">
    <source>
        <dbReference type="Proteomes" id="UP001500236"/>
    </source>
</evidence>
<protein>
    <submittedName>
        <fullName evidence="8">MetQ/NlpA family ABC transporter substrate-binding protein</fullName>
    </submittedName>
</protein>
<evidence type="ECO:0000256" key="6">
    <source>
        <dbReference type="ARBA" id="ARBA00023288"/>
    </source>
</evidence>
<dbReference type="PANTHER" id="PTHR30429">
    <property type="entry name" value="D-METHIONINE-BINDING LIPOPROTEIN METQ"/>
    <property type="match status" value="1"/>
</dbReference>
<dbReference type="EMBL" id="BAAAVT010000016">
    <property type="protein sequence ID" value="GAA3071277.1"/>
    <property type="molecule type" value="Genomic_DNA"/>
</dbReference>
<evidence type="ECO:0000256" key="4">
    <source>
        <dbReference type="ARBA" id="ARBA00023136"/>
    </source>
</evidence>
<dbReference type="SUPFAM" id="SSF53850">
    <property type="entry name" value="Periplasmic binding protein-like II"/>
    <property type="match status" value="1"/>
</dbReference>
<reference evidence="9" key="1">
    <citation type="journal article" date="2019" name="Int. J. Syst. Evol. Microbiol.">
        <title>The Global Catalogue of Microorganisms (GCM) 10K type strain sequencing project: providing services to taxonomists for standard genome sequencing and annotation.</title>
        <authorList>
            <consortium name="The Broad Institute Genomics Platform"/>
            <consortium name="The Broad Institute Genome Sequencing Center for Infectious Disease"/>
            <person name="Wu L."/>
            <person name="Ma J."/>
        </authorList>
    </citation>
    <scope>NUCLEOTIDE SEQUENCE [LARGE SCALE GENOMIC DNA]</scope>
    <source>
        <strain evidence="9">JCM 14309</strain>
    </source>
</reference>
<dbReference type="InterPro" id="IPR004872">
    <property type="entry name" value="Lipoprotein_NlpA"/>
</dbReference>
<proteinExistence type="inferred from homology"/>
<comment type="similarity">
    <text evidence="2">Belongs to the NlpA lipoprotein family.</text>
</comment>
<dbReference type="PANTHER" id="PTHR30429:SF0">
    <property type="entry name" value="METHIONINE-BINDING LIPOPROTEIN METQ"/>
    <property type="match status" value="1"/>
</dbReference>
<evidence type="ECO:0000256" key="2">
    <source>
        <dbReference type="ARBA" id="ARBA00008973"/>
    </source>
</evidence>
<evidence type="ECO:0000256" key="5">
    <source>
        <dbReference type="ARBA" id="ARBA00023139"/>
    </source>
</evidence>
<keyword evidence="4" id="KW-0472">Membrane</keyword>
<keyword evidence="6" id="KW-0449">Lipoprotein</keyword>
<comment type="caution">
    <text evidence="8">The sequence shown here is derived from an EMBL/GenBank/DDBJ whole genome shotgun (WGS) entry which is preliminary data.</text>
</comment>
<feature type="region of interest" description="Disordered" evidence="7">
    <location>
        <begin position="1"/>
        <end position="23"/>
    </location>
</feature>